<comment type="subcellular location">
    <subcellularLocation>
        <location evidence="1">Cell outer membrane</location>
        <topology evidence="1">Multi-pass membrane protein</topology>
    </subcellularLocation>
</comment>
<evidence type="ECO:0000313" key="9">
    <source>
        <dbReference type="Proteomes" id="UP000199024"/>
    </source>
</evidence>
<dbReference type="Pfam" id="PF25183">
    <property type="entry name" value="OMP_b-brl_4"/>
    <property type="match status" value="1"/>
</dbReference>
<dbReference type="EMBL" id="FOZL01000001">
    <property type="protein sequence ID" value="SFS18861.1"/>
    <property type="molecule type" value="Genomic_DNA"/>
</dbReference>
<keyword evidence="6" id="KW-0998">Cell outer membrane</keyword>
<evidence type="ECO:0000256" key="4">
    <source>
        <dbReference type="ARBA" id="ARBA00022692"/>
    </source>
</evidence>
<dbReference type="GO" id="GO:0015344">
    <property type="term" value="F:siderophore uptake transmembrane transporter activity"/>
    <property type="evidence" value="ECO:0007669"/>
    <property type="project" value="TreeGrafter"/>
</dbReference>
<dbReference type="InterPro" id="IPR057601">
    <property type="entry name" value="Oar-like_b-barrel"/>
</dbReference>
<dbReference type="Gene3D" id="2.40.170.20">
    <property type="entry name" value="TonB-dependent receptor, beta-barrel domain"/>
    <property type="match status" value="1"/>
</dbReference>
<evidence type="ECO:0000313" key="8">
    <source>
        <dbReference type="EMBL" id="SFS18861.1"/>
    </source>
</evidence>
<evidence type="ECO:0000259" key="7">
    <source>
        <dbReference type="Pfam" id="PF25183"/>
    </source>
</evidence>
<dbReference type="SUPFAM" id="SSF49464">
    <property type="entry name" value="Carboxypeptidase regulatory domain-like"/>
    <property type="match status" value="1"/>
</dbReference>
<keyword evidence="4" id="KW-0812">Transmembrane</keyword>
<dbReference type="GO" id="GO:0004180">
    <property type="term" value="F:carboxypeptidase activity"/>
    <property type="evidence" value="ECO:0007669"/>
    <property type="project" value="UniProtKB-KW"/>
</dbReference>
<evidence type="ECO:0000256" key="3">
    <source>
        <dbReference type="ARBA" id="ARBA00022452"/>
    </source>
</evidence>
<feature type="domain" description="TonB-dependent transporter Oar-like beta-barrel" evidence="7">
    <location>
        <begin position="260"/>
        <end position="1107"/>
    </location>
</feature>
<organism evidence="8 9">
    <name type="scientific">Granulicella pectinivorans</name>
    <dbReference type="NCBI Taxonomy" id="474950"/>
    <lineage>
        <taxon>Bacteria</taxon>
        <taxon>Pseudomonadati</taxon>
        <taxon>Acidobacteriota</taxon>
        <taxon>Terriglobia</taxon>
        <taxon>Terriglobales</taxon>
        <taxon>Acidobacteriaceae</taxon>
        <taxon>Granulicella</taxon>
    </lineage>
</organism>
<accession>A0A1I6MTA5</accession>
<keyword evidence="8" id="KW-0645">Protease</keyword>
<dbReference type="Pfam" id="PF13620">
    <property type="entry name" value="CarboxypepD_reg"/>
    <property type="match status" value="1"/>
</dbReference>
<protein>
    <submittedName>
        <fullName evidence="8">Carboxypeptidase regulatory-like domain-containing protein</fullName>
    </submittedName>
</protein>
<keyword evidence="2" id="KW-0813">Transport</keyword>
<dbReference type="AlphaFoldDB" id="A0A1I6MTA5"/>
<dbReference type="GO" id="GO:0009279">
    <property type="term" value="C:cell outer membrane"/>
    <property type="evidence" value="ECO:0007669"/>
    <property type="project" value="UniProtKB-SubCell"/>
</dbReference>
<dbReference type="PANTHER" id="PTHR30069:SF46">
    <property type="entry name" value="OAR PROTEIN"/>
    <property type="match status" value="1"/>
</dbReference>
<dbReference type="Gene3D" id="2.60.40.1120">
    <property type="entry name" value="Carboxypeptidase-like, regulatory domain"/>
    <property type="match status" value="1"/>
</dbReference>
<keyword evidence="8" id="KW-0121">Carboxypeptidase</keyword>
<sequence>MSLHSAFSRLCLISYQRLGLRVMVVLVVFCASLSHLFAQGFGSIQGTVVDTSGAVVVGASIVATQTNTGQQATVPTNDSGRFTFPQLAPTQYTLRVTSSGFVTYTQKGITLQADQSLMLNVVLKVGSSGDVVTVTADATQVNTTDGALSQVVNSAQVEELPLNGRNAAQLTTLVAGAVAGPNDGADQGVTKTFPVVASTSINGSRVFETSYMLDGGNNVDEYTNVNGPFPFPDALQEFSVQTSNYNAEYGQNAGGVVNIVIKTGQAKYHGVLFEYLRNGVFNAASPFGYVQSSQTTPPVKTVDPLKRNQFGGTISGPLGIPRLGKVPSTFFMFGYQKSLWRNQTPSNAFVPTDAERTGDFSALLTVNANNPIGATESVKNPSTGTKYKNNIVPTSAFDPAAVALLQDLPHATGNGQTYYRVPLKENFDEYVTRVDHSFSDKDQMFVHFFSDAFLYGGYLDPRNLLTYTDGSNIVYRSSLISETHVFTPHLLNNIIVNYMQELAQRHAPDNAPDLADYGVKIWQPDLKAIERLKVKGYFSLGANPYAQFQRNSYNLSDDVHWVRGNHNFAFGGRIELSKIDNGGPYQEPGLFTFNKRAGDGAASFLLGSVTTFVQGAGTYSALRNKFSGFYAQDSWKLTRRLSLSYGLRYEPYLPWTEAGKRTEVFDPAAYAAHRTSSIYVNAPAGLLFPGDQGVEPQGYRPLFSNFEPRLGFALDVFGDGKTSLRGGGGVFYDSRTQGTYSSNAAQVTPFGVSVQYTNPVGPFSNPYQGITNPFPTPTNLATNGVFPLPVQVFTYNANGYLPPPVTYQWNLGMEQQITNNLMSRIAYVGSRSTHLTTFLEENPGQANTSGTDGARLYPNFSTITNTNNGANATYHSLQVTMQQRLSHGLTYSFNYTWAKSLDDVPYDPGDLLSYVYPIYYPNFRSLDQGRSDFDRRHVFSASYVWKLPKLNSQAAVLRALVNGWETTGIVQVQSGDALTIISTADTSDTAIGQDRAQFNGTKAYGGGSCTSSSGPCRNFLNVSAFSSPAYGSFGNMGKGALTGPGYVNWDSGLYRVFPIYAQTVLQFRAEYFNVLNKTNLADPVNDVAASGFGNIISNGGYTPRIAQLSLKLRF</sequence>
<gene>
    <name evidence="8" type="ORF">SAMN05421771_3584</name>
</gene>
<keyword evidence="8" id="KW-0378">Hydrolase</keyword>
<keyword evidence="5" id="KW-0472">Membrane</keyword>
<evidence type="ECO:0000256" key="1">
    <source>
        <dbReference type="ARBA" id="ARBA00004571"/>
    </source>
</evidence>
<keyword evidence="9" id="KW-1185">Reference proteome</keyword>
<keyword evidence="3" id="KW-1134">Transmembrane beta strand</keyword>
<evidence type="ECO:0000256" key="6">
    <source>
        <dbReference type="ARBA" id="ARBA00023237"/>
    </source>
</evidence>
<dbReference type="InterPro" id="IPR008969">
    <property type="entry name" value="CarboxyPept-like_regulatory"/>
</dbReference>
<name>A0A1I6MTA5_9BACT</name>
<dbReference type="GO" id="GO:0044718">
    <property type="term" value="P:siderophore transmembrane transport"/>
    <property type="evidence" value="ECO:0007669"/>
    <property type="project" value="TreeGrafter"/>
</dbReference>
<evidence type="ECO:0000256" key="2">
    <source>
        <dbReference type="ARBA" id="ARBA00022448"/>
    </source>
</evidence>
<dbReference type="PANTHER" id="PTHR30069">
    <property type="entry name" value="TONB-DEPENDENT OUTER MEMBRANE RECEPTOR"/>
    <property type="match status" value="1"/>
</dbReference>
<evidence type="ECO:0000256" key="5">
    <source>
        <dbReference type="ARBA" id="ARBA00023136"/>
    </source>
</evidence>
<dbReference type="SUPFAM" id="SSF56935">
    <property type="entry name" value="Porins"/>
    <property type="match status" value="1"/>
</dbReference>
<dbReference type="InterPro" id="IPR036942">
    <property type="entry name" value="Beta-barrel_TonB_sf"/>
</dbReference>
<dbReference type="InterPro" id="IPR039426">
    <property type="entry name" value="TonB-dep_rcpt-like"/>
</dbReference>
<dbReference type="Proteomes" id="UP000199024">
    <property type="component" value="Unassembled WGS sequence"/>
</dbReference>
<reference evidence="8 9" key="1">
    <citation type="submission" date="2016-10" db="EMBL/GenBank/DDBJ databases">
        <authorList>
            <person name="de Groot N.N."/>
        </authorList>
    </citation>
    <scope>NUCLEOTIDE SEQUENCE [LARGE SCALE GENOMIC DNA]</scope>
    <source>
        <strain evidence="8 9">DSM 21001</strain>
    </source>
</reference>
<proteinExistence type="predicted"/>
<dbReference type="STRING" id="474950.SAMN05421771_3584"/>